<feature type="compositionally biased region" description="Acidic residues" evidence="2">
    <location>
        <begin position="350"/>
        <end position="364"/>
    </location>
</feature>
<dbReference type="Proteomes" id="UP000183832">
    <property type="component" value="Unassembled WGS sequence"/>
</dbReference>
<dbReference type="STRING" id="568069.A0A1J1IME0"/>
<evidence type="ECO:0000313" key="5">
    <source>
        <dbReference type="Proteomes" id="UP000183832"/>
    </source>
</evidence>
<keyword evidence="5" id="KW-1185">Reference proteome</keyword>
<feature type="region of interest" description="Disordered" evidence="2">
    <location>
        <begin position="163"/>
        <end position="190"/>
    </location>
</feature>
<dbReference type="Gene3D" id="3.30.160.60">
    <property type="entry name" value="Classic Zinc Finger"/>
    <property type="match status" value="1"/>
</dbReference>
<dbReference type="GO" id="GO:0008270">
    <property type="term" value="F:zinc ion binding"/>
    <property type="evidence" value="ECO:0007669"/>
    <property type="project" value="UniProtKB-KW"/>
</dbReference>
<reference evidence="4 5" key="1">
    <citation type="submission" date="2015-04" db="EMBL/GenBank/DDBJ databases">
        <authorList>
            <person name="Syromyatnikov M.Y."/>
            <person name="Popov V.N."/>
        </authorList>
    </citation>
    <scope>NUCLEOTIDE SEQUENCE [LARGE SCALE GENOMIC DNA]</scope>
</reference>
<feature type="region of interest" description="Disordered" evidence="2">
    <location>
        <begin position="702"/>
        <end position="721"/>
    </location>
</feature>
<feature type="compositionally biased region" description="Basic and acidic residues" evidence="2">
    <location>
        <begin position="425"/>
        <end position="462"/>
    </location>
</feature>
<dbReference type="OrthoDB" id="7740506at2759"/>
<organism evidence="4 5">
    <name type="scientific">Clunio marinus</name>
    <dbReference type="NCBI Taxonomy" id="568069"/>
    <lineage>
        <taxon>Eukaryota</taxon>
        <taxon>Metazoa</taxon>
        <taxon>Ecdysozoa</taxon>
        <taxon>Arthropoda</taxon>
        <taxon>Hexapoda</taxon>
        <taxon>Insecta</taxon>
        <taxon>Pterygota</taxon>
        <taxon>Neoptera</taxon>
        <taxon>Endopterygota</taxon>
        <taxon>Diptera</taxon>
        <taxon>Nematocera</taxon>
        <taxon>Chironomoidea</taxon>
        <taxon>Chironomidae</taxon>
        <taxon>Clunio</taxon>
    </lineage>
</organism>
<feature type="domain" description="C2H2-type" evidence="3">
    <location>
        <begin position="986"/>
        <end position="1013"/>
    </location>
</feature>
<evidence type="ECO:0000256" key="2">
    <source>
        <dbReference type="SAM" id="MobiDB-lite"/>
    </source>
</evidence>
<feature type="compositionally biased region" description="Acidic residues" evidence="2">
    <location>
        <begin position="400"/>
        <end position="424"/>
    </location>
</feature>
<keyword evidence="1" id="KW-0479">Metal-binding</keyword>
<feature type="compositionally biased region" description="Polar residues" evidence="2">
    <location>
        <begin position="498"/>
        <end position="511"/>
    </location>
</feature>
<evidence type="ECO:0000259" key="3">
    <source>
        <dbReference type="PROSITE" id="PS50157"/>
    </source>
</evidence>
<dbReference type="PROSITE" id="PS50157">
    <property type="entry name" value="ZINC_FINGER_C2H2_2"/>
    <property type="match status" value="2"/>
</dbReference>
<feature type="region of interest" description="Disordered" evidence="2">
    <location>
        <begin position="386"/>
        <end position="564"/>
    </location>
</feature>
<sequence length="1140" mass="131799">MNGQNQHIPFNNQMIQSTIHHHPPVMSNHVYNGNIQQNIIPSNFIGNQNQLYAPYNHIINGQRHVYAPVNHSMENSWKNNQPRFIPPEMNRNVIYNPQSNYYINQYQNSPNRVTETPLPLPIECTLGPETPSPSLPSTSPPIDEKPFDTGELMRMTFIDEMNHEAPSTRKQSTDSVNSGSRRTRRTKAQIAADRNDQITKDSIRCRVYLEKLLVNKGLKSMRIFRGENGKYFYSSNRLPRVHRMKKVPKAFLEIVNIGYMRTQHGIIQSCLHVCRFKTYDYKIFHEHLQKHEMSNEALKEGSCNVCKQSFPEHSLMAEYKHMLVTHIMPLLRNKKDVQEILYSKIKGDLSSEDDEESEEEEESNSLDALPQNAFEALLAISGALDDDDDEDFQKSHDSNDPEFDPNEINDTDDDVSNFDDEEAELSDKEEPELTDKEETSSDDDKLDDQPLSKRSRMNDKMRKENKKSKRSKSKSKKLRKKSETKPVILPKKRRRILSDSSEGSASNQTEDSNSKKSVPKITIKNLQSNNSKKIVVNSHEKPKKRSSSDSKSNSDEKKEDDTIQEMALQSVKRKLEDKQNNNKTECLSLQKLDKTISNLSVESKDADFFESIPTPLAEKIKNQKFSEKSQDIQTKQKISQLPDTLRSMKTSFTNKSDENYEKDILKSPKKSKRDDHQDPCCSKSLDKMTDEESLFKPLKEKKTNGQIPTAKKSRNNKKKTANLRSCALETSQKVGIVVYKDSVEDTKEDSNSAESLNLDEFFNKDLDMLEIPKCFVNLEKEEVPDKNKHETILLDGSDERLSLIPVSDAIIQEPKRKLKKLCDLYPWVDDNVSKKWKKLKKTKESLLKNECMYSVYKCMSQCCSYFTIDFQAFKKHLTTHVKDDKYFLCSSCLHDEKNPADLIEHIETFHKFDCFQCNKCMYRSSEVLYVVIHQKKFHGINQKKKDTENSLVIINGYGATMDKHKTEKNAALGKLSKKIEKLMKAFKCKFCTKSFYTHELLIKHLMDESSEQKDKSEEINLEIEGIKKSISQEMSEYGTYQCLYCSDAFEKKDNIREHLSEIHPQKFFYAGERMKSNSDSSSKPIQVISVLEPGELNHCKVEKWRKDLKLLTNDEFEDIKPISTLKIENCYTISSNLKKS</sequence>
<feature type="compositionally biased region" description="Basic and acidic residues" evidence="2">
    <location>
        <begin position="655"/>
        <end position="684"/>
    </location>
</feature>
<proteinExistence type="predicted"/>
<accession>A0A1J1IME0</accession>
<evidence type="ECO:0000256" key="1">
    <source>
        <dbReference type="PROSITE-ProRule" id="PRU00042"/>
    </source>
</evidence>
<feature type="compositionally biased region" description="Basic and acidic residues" evidence="2">
    <location>
        <begin position="546"/>
        <end position="561"/>
    </location>
</feature>
<gene>
    <name evidence="4" type="ORF">CLUMA_CG012944</name>
</gene>
<name>A0A1J1IME0_9DIPT</name>
<dbReference type="PROSITE" id="PS00028">
    <property type="entry name" value="ZINC_FINGER_C2H2_1"/>
    <property type="match status" value="1"/>
</dbReference>
<feature type="compositionally biased region" description="Polar residues" evidence="2">
    <location>
        <begin position="168"/>
        <end position="180"/>
    </location>
</feature>
<feature type="region of interest" description="Disordered" evidence="2">
    <location>
        <begin position="623"/>
        <end position="684"/>
    </location>
</feature>
<protein>
    <submittedName>
        <fullName evidence="4">CLUMA_CG012944, isoform A</fullName>
    </submittedName>
</protein>
<feature type="compositionally biased region" description="Basic residues" evidence="2">
    <location>
        <begin position="463"/>
        <end position="482"/>
    </location>
</feature>
<dbReference type="InterPro" id="IPR013087">
    <property type="entry name" value="Znf_C2H2_type"/>
</dbReference>
<dbReference type="SMART" id="SM00355">
    <property type="entry name" value="ZnF_C2H2"/>
    <property type="match status" value="6"/>
</dbReference>
<feature type="domain" description="C2H2-type" evidence="3">
    <location>
        <begin position="1040"/>
        <end position="1063"/>
    </location>
</feature>
<feature type="compositionally biased region" description="Polar residues" evidence="2">
    <location>
        <begin position="631"/>
        <end position="654"/>
    </location>
</feature>
<keyword evidence="1" id="KW-0863">Zinc-finger</keyword>
<keyword evidence="1" id="KW-0862">Zinc</keyword>
<feature type="compositionally biased region" description="Basic residues" evidence="2">
    <location>
        <begin position="711"/>
        <end position="721"/>
    </location>
</feature>
<dbReference type="EMBL" id="CVRI01000051">
    <property type="protein sequence ID" value="CRK99633.1"/>
    <property type="molecule type" value="Genomic_DNA"/>
</dbReference>
<dbReference type="AlphaFoldDB" id="A0A1J1IME0"/>
<evidence type="ECO:0000313" key="4">
    <source>
        <dbReference type="EMBL" id="CRK99633.1"/>
    </source>
</evidence>
<feature type="region of interest" description="Disordered" evidence="2">
    <location>
        <begin position="348"/>
        <end position="371"/>
    </location>
</feature>